<evidence type="ECO:0000259" key="1">
    <source>
        <dbReference type="PROSITE" id="PS51186"/>
    </source>
</evidence>
<proteinExistence type="predicted"/>
<gene>
    <name evidence="2" type="primary">yncA_1</name>
    <name evidence="2" type="ORF">SDC9_16797</name>
</gene>
<organism evidence="2">
    <name type="scientific">bioreactor metagenome</name>
    <dbReference type="NCBI Taxonomy" id="1076179"/>
    <lineage>
        <taxon>unclassified sequences</taxon>
        <taxon>metagenomes</taxon>
        <taxon>ecological metagenomes</taxon>
    </lineage>
</organism>
<accession>A0A644TZG5</accession>
<feature type="domain" description="N-acetyltransferase" evidence="1">
    <location>
        <begin position="16"/>
        <end position="179"/>
    </location>
</feature>
<dbReference type="AlphaFoldDB" id="A0A644TZG5"/>
<keyword evidence="2" id="KW-0012">Acyltransferase</keyword>
<dbReference type="PANTHER" id="PTHR43072:SF8">
    <property type="entry name" value="ACYLTRANSFERASE FABY-RELATED"/>
    <property type="match status" value="1"/>
</dbReference>
<dbReference type="EC" id="2.3.1.-" evidence="2"/>
<dbReference type="Pfam" id="PF00583">
    <property type="entry name" value="Acetyltransf_1"/>
    <property type="match status" value="1"/>
</dbReference>
<dbReference type="PROSITE" id="PS51186">
    <property type="entry name" value="GNAT"/>
    <property type="match status" value="1"/>
</dbReference>
<dbReference type="SUPFAM" id="SSF55729">
    <property type="entry name" value="Acyl-CoA N-acyltransferases (Nat)"/>
    <property type="match status" value="1"/>
</dbReference>
<keyword evidence="2" id="KW-0808">Transferase</keyword>
<dbReference type="InterPro" id="IPR000182">
    <property type="entry name" value="GNAT_dom"/>
</dbReference>
<dbReference type="CDD" id="cd04301">
    <property type="entry name" value="NAT_SF"/>
    <property type="match status" value="1"/>
</dbReference>
<dbReference type="PANTHER" id="PTHR43072">
    <property type="entry name" value="N-ACETYLTRANSFERASE"/>
    <property type="match status" value="1"/>
</dbReference>
<dbReference type="GO" id="GO:0016747">
    <property type="term" value="F:acyltransferase activity, transferring groups other than amino-acyl groups"/>
    <property type="evidence" value="ECO:0007669"/>
    <property type="project" value="InterPro"/>
</dbReference>
<dbReference type="EMBL" id="VSSQ01000056">
    <property type="protein sequence ID" value="MPL71031.1"/>
    <property type="molecule type" value="Genomic_DNA"/>
</dbReference>
<comment type="caution">
    <text evidence="2">The sequence shown here is derived from an EMBL/GenBank/DDBJ whole genome shotgun (WGS) entry which is preliminary data.</text>
</comment>
<sequence>MDSQPLRPGAGCAPHIVVDDAQPDDMAAVQGIYAWHVLHGLATFEELPPSVEEMGRRRQAVLALGLPYLVARQDNTVVGYCYAGLYGTRSAFRFCLEDSIYVAQQAMGQGLGHALLQTLIARCERGPWRQMVAVIGNSGNAGSIALHAAHGFRHAGVLQSAGYKLGQWVDVVLMQRALGLGDTTGVIS</sequence>
<dbReference type="Gene3D" id="3.40.630.30">
    <property type="match status" value="1"/>
</dbReference>
<protein>
    <submittedName>
        <fullName evidence="2">L-methionine sulfoximine/L-methionine sulfone acetyltransferase</fullName>
        <ecNumber evidence="2">2.3.1.-</ecNumber>
    </submittedName>
</protein>
<dbReference type="InterPro" id="IPR016181">
    <property type="entry name" value="Acyl_CoA_acyltransferase"/>
</dbReference>
<reference evidence="2" key="1">
    <citation type="submission" date="2019-08" db="EMBL/GenBank/DDBJ databases">
        <authorList>
            <person name="Kucharzyk K."/>
            <person name="Murdoch R.W."/>
            <person name="Higgins S."/>
            <person name="Loffler F."/>
        </authorList>
    </citation>
    <scope>NUCLEOTIDE SEQUENCE</scope>
</reference>
<name>A0A644TZG5_9ZZZZ</name>
<evidence type="ECO:0000313" key="2">
    <source>
        <dbReference type="EMBL" id="MPL71031.1"/>
    </source>
</evidence>